<dbReference type="VEuPathDB" id="FungiDB:P175DRAFT_022956"/>
<evidence type="ECO:0000256" key="1">
    <source>
        <dbReference type="SAM" id="Phobius"/>
    </source>
</evidence>
<protein>
    <submittedName>
        <fullName evidence="2">Uncharacterized protein</fullName>
    </submittedName>
</protein>
<dbReference type="Proteomes" id="UP000244073">
    <property type="component" value="Unassembled WGS sequence"/>
</dbReference>
<keyword evidence="1" id="KW-1133">Transmembrane helix</keyword>
<evidence type="ECO:0000313" key="2">
    <source>
        <dbReference type="EMBL" id="PTU24199.1"/>
    </source>
</evidence>
<dbReference type="RefSeq" id="XP_040755591.1">
    <property type="nucleotide sequence ID" value="XM_040892646.1"/>
</dbReference>
<gene>
    <name evidence="2" type="ORF">P175DRAFT_022956</name>
</gene>
<keyword evidence="1" id="KW-0812">Transmembrane</keyword>
<proteinExistence type="predicted"/>
<keyword evidence="1" id="KW-0472">Membrane</keyword>
<comment type="caution">
    <text evidence="2">The sequence shown here is derived from an EMBL/GenBank/DDBJ whole genome shotgun (WGS) entry which is preliminary data.</text>
</comment>
<name>A0A2T5M6P9_9EURO</name>
<sequence length="86" mass="9903">MTFLCDAVTKIKELKIIFLLLRLCTSIAFFFFFLVLCIHSYAYSGIRGATKDCRLTPRHPPLRLKRCNGDSWWLASSHLALHVTSK</sequence>
<dbReference type="EMBL" id="MSFN02000001">
    <property type="protein sequence ID" value="PTU24199.1"/>
    <property type="molecule type" value="Genomic_DNA"/>
</dbReference>
<dbReference type="AlphaFoldDB" id="A0A2T5M6P9"/>
<feature type="transmembrane region" description="Helical" evidence="1">
    <location>
        <begin position="16"/>
        <end position="38"/>
    </location>
</feature>
<accession>A0A2T5M6P9</accession>
<dbReference type="GeneID" id="63809528"/>
<reference evidence="2 3" key="1">
    <citation type="journal article" date="2018" name="Proc. Natl. Acad. Sci. U.S.A.">
        <title>Linking secondary metabolites to gene clusters through genome sequencing of six diverse Aspergillus species.</title>
        <authorList>
            <person name="Kaerboelling I."/>
            <person name="Vesth T.C."/>
            <person name="Frisvad J.C."/>
            <person name="Nybo J.L."/>
            <person name="Theobald S."/>
            <person name="Kuo A."/>
            <person name="Bowyer P."/>
            <person name="Matsuda Y."/>
            <person name="Mondo S."/>
            <person name="Lyhne E.K."/>
            <person name="Kogle M.E."/>
            <person name="Clum A."/>
            <person name="Lipzen A."/>
            <person name="Salamov A."/>
            <person name="Ngan C.Y."/>
            <person name="Daum C."/>
            <person name="Chiniquy J."/>
            <person name="Barry K."/>
            <person name="LaButti K."/>
            <person name="Haridas S."/>
            <person name="Simmons B.A."/>
            <person name="Magnuson J.K."/>
            <person name="Mortensen U.H."/>
            <person name="Larsen T.O."/>
            <person name="Grigoriev I.V."/>
            <person name="Baker S.E."/>
            <person name="Andersen M.R."/>
        </authorList>
    </citation>
    <scope>NUCLEOTIDE SEQUENCE [LARGE SCALE GENOMIC DNA]</scope>
    <source>
        <strain evidence="2 3">IBT 24754</strain>
    </source>
</reference>
<evidence type="ECO:0000313" key="3">
    <source>
        <dbReference type="Proteomes" id="UP000244073"/>
    </source>
</evidence>
<organism evidence="2 3">
    <name type="scientific">Aspergillus ochraceoroseus IBT 24754</name>
    <dbReference type="NCBI Taxonomy" id="1392256"/>
    <lineage>
        <taxon>Eukaryota</taxon>
        <taxon>Fungi</taxon>
        <taxon>Dikarya</taxon>
        <taxon>Ascomycota</taxon>
        <taxon>Pezizomycotina</taxon>
        <taxon>Eurotiomycetes</taxon>
        <taxon>Eurotiomycetidae</taxon>
        <taxon>Eurotiales</taxon>
        <taxon>Aspergillaceae</taxon>
        <taxon>Aspergillus</taxon>
        <taxon>Aspergillus subgen. Nidulantes</taxon>
    </lineage>
</organism>